<reference evidence="2 3" key="1">
    <citation type="journal article" date="2011" name="J. Bacteriol.">
        <title>Complete genome sequence of Amycolicicoccus subflavus DQS3-9A1T, an actinomycete isolated from crude oil-polluted soil.</title>
        <authorList>
            <person name="Cai M."/>
            <person name="Chen W.M."/>
            <person name="Nie Y."/>
            <person name="Chi C.Q."/>
            <person name="Wang Y.N."/>
            <person name="Tang Y.Q."/>
            <person name="Li G.Y."/>
            <person name="Wu X.L."/>
        </authorList>
    </citation>
    <scope>NUCLEOTIDE SEQUENCE [LARGE SCALE GENOMIC DNA]</scope>
    <source>
        <strain evidence="3">DSM 45089 / DQS3-9A1</strain>
    </source>
</reference>
<dbReference type="AlphaFoldDB" id="F6ELG8"/>
<evidence type="ECO:0000313" key="3">
    <source>
        <dbReference type="Proteomes" id="UP000009235"/>
    </source>
</evidence>
<keyword evidence="3" id="KW-1185">Reference proteome</keyword>
<dbReference type="KEGG" id="asd:AS9A_1769"/>
<protein>
    <recommendedName>
        <fullName evidence="4">DUF3093 domain-containing protein</fullName>
    </recommendedName>
</protein>
<dbReference type="Proteomes" id="UP000009235">
    <property type="component" value="Chromosome"/>
</dbReference>
<dbReference type="HOGENOM" id="CLU_109360_0_0_11"/>
<keyword evidence="1" id="KW-1133">Transmembrane helix</keyword>
<name>F6ELG8_HOYSD</name>
<dbReference type="Pfam" id="PF11292">
    <property type="entry name" value="DUF3093"/>
    <property type="match status" value="1"/>
</dbReference>
<evidence type="ECO:0000313" key="2">
    <source>
        <dbReference type="EMBL" id="AEF40218.1"/>
    </source>
</evidence>
<evidence type="ECO:0000256" key="1">
    <source>
        <dbReference type="SAM" id="Phobius"/>
    </source>
</evidence>
<proteinExistence type="predicted"/>
<keyword evidence="1" id="KW-0472">Membrane</keyword>
<evidence type="ECO:0008006" key="4">
    <source>
        <dbReference type="Google" id="ProtNLM"/>
    </source>
</evidence>
<organism evidence="2 3">
    <name type="scientific">Hoyosella subflava (strain DSM 45089 / JCM 17490 / NBRC 109087 / DQS3-9A1)</name>
    <name type="common">Amycolicicoccus subflavus</name>
    <dbReference type="NCBI Taxonomy" id="443218"/>
    <lineage>
        <taxon>Bacteria</taxon>
        <taxon>Bacillati</taxon>
        <taxon>Actinomycetota</taxon>
        <taxon>Actinomycetes</taxon>
        <taxon>Mycobacteriales</taxon>
        <taxon>Hoyosellaceae</taxon>
        <taxon>Hoyosella</taxon>
    </lineage>
</organism>
<feature type="transmembrane region" description="Helical" evidence="1">
    <location>
        <begin position="39"/>
        <end position="58"/>
    </location>
</feature>
<dbReference type="EMBL" id="CP002786">
    <property type="protein sequence ID" value="AEF40218.1"/>
    <property type="molecule type" value="Genomic_DNA"/>
</dbReference>
<keyword evidence="1" id="KW-0812">Transmembrane</keyword>
<dbReference type="eggNOG" id="ENOG5032TEI">
    <property type="taxonomic scope" value="Bacteria"/>
</dbReference>
<gene>
    <name evidence="2" type="ordered locus">AS9A_1769</name>
</gene>
<dbReference type="STRING" id="443218.AS9A_1769"/>
<feature type="transmembrane region" description="Helical" evidence="1">
    <location>
        <begin position="65"/>
        <end position="83"/>
    </location>
</feature>
<dbReference type="InterPro" id="IPR021443">
    <property type="entry name" value="DUF3093"/>
</dbReference>
<accession>F6ELG8</accession>
<sequence>MFSVRTFGETTLILVPEHASQSPKEQTQAEFTEQLWVPWWWWPLGLVASSLVATQFALGISALPAWLPYVILAPVPLWVLWYLSRTTLRVTHHGPEGPALHVGDAHLPTSVIARTAVIPPSAKRAAMGRQLDPAAYVQHRNWVRPMVLVVLNDPEDPTPYWLVSTRRPERLVEAIDSAIRR</sequence>